<name>A0A318ZPW4_9EURO</name>
<reference evidence="2 3" key="1">
    <citation type="submission" date="2016-12" db="EMBL/GenBank/DDBJ databases">
        <title>The genomes of Aspergillus section Nigri reveals drivers in fungal speciation.</title>
        <authorList>
            <consortium name="DOE Joint Genome Institute"/>
            <person name="Vesth T.C."/>
            <person name="Nybo J."/>
            <person name="Theobald S."/>
            <person name="Brandl J."/>
            <person name="Frisvad J.C."/>
            <person name="Nielsen K.F."/>
            <person name="Lyhne E.K."/>
            <person name="Kogle M.E."/>
            <person name="Kuo A."/>
            <person name="Riley R."/>
            <person name="Clum A."/>
            <person name="Nolan M."/>
            <person name="Lipzen A."/>
            <person name="Salamov A."/>
            <person name="Henrissat B."/>
            <person name="Wiebenga A."/>
            <person name="De Vries R.P."/>
            <person name="Grigoriev I.V."/>
            <person name="Mortensen U.H."/>
            <person name="Andersen M.R."/>
            <person name="Baker S.E."/>
        </authorList>
    </citation>
    <scope>NUCLEOTIDE SEQUENCE [LARGE SCALE GENOMIC DNA]</scope>
    <source>
        <strain evidence="2 3">JOP 1030-1</strain>
    </source>
</reference>
<feature type="chain" id="PRO_5016313269" description="Secreted protein" evidence="1">
    <location>
        <begin position="17"/>
        <end position="88"/>
    </location>
</feature>
<dbReference type="GeneID" id="37074146"/>
<keyword evidence="3" id="KW-1185">Reference proteome</keyword>
<organism evidence="2 3">
    <name type="scientific">Aspergillus saccharolyticus JOP 1030-1</name>
    <dbReference type="NCBI Taxonomy" id="1450539"/>
    <lineage>
        <taxon>Eukaryota</taxon>
        <taxon>Fungi</taxon>
        <taxon>Dikarya</taxon>
        <taxon>Ascomycota</taxon>
        <taxon>Pezizomycotina</taxon>
        <taxon>Eurotiomycetes</taxon>
        <taxon>Eurotiomycetidae</taxon>
        <taxon>Eurotiales</taxon>
        <taxon>Aspergillaceae</taxon>
        <taxon>Aspergillus</taxon>
        <taxon>Aspergillus subgen. Circumdati</taxon>
    </lineage>
</organism>
<evidence type="ECO:0000313" key="2">
    <source>
        <dbReference type="EMBL" id="PYH45970.1"/>
    </source>
</evidence>
<keyword evidence="1" id="KW-0732">Signal</keyword>
<accession>A0A318ZPW4</accession>
<gene>
    <name evidence="2" type="ORF">BP01DRAFT_32763</name>
</gene>
<sequence>MTKWHAIIVMSSRALRLPLLGTVSKRNVAPRRFRTLISRATLLCYCQFTCSYPTSQPKYSLSVIAIGPYVCLRGQRFECLQGKWTDAV</sequence>
<evidence type="ECO:0000313" key="3">
    <source>
        <dbReference type="Proteomes" id="UP000248349"/>
    </source>
</evidence>
<dbReference type="EMBL" id="KZ821229">
    <property type="protein sequence ID" value="PYH45970.1"/>
    <property type="molecule type" value="Genomic_DNA"/>
</dbReference>
<evidence type="ECO:0008006" key="4">
    <source>
        <dbReference type="Google" id="ProtNLM"/>
    </source>
</evidence>
<proteinExistence type="predicted"/>
<dbReference type="AlphaFoldDB" id="A0A318ZPW4"/>
<evidence type="ECO:0000256" key="1">
    <source>
        <dbReference type="SAM" id="SignalP"/>
    </source>
</evidence>
<dbReference type="Proteomes" id="UP000248349">
    <property type="component" value="Unassembled WGS sequence"/>
</dbReference>
<dbReference type="RefSeq" id="XP_025431952.1">
    <property type="nucleotide sequence ID" value="XM_025572918.1"/>
</dbReference>
<feature type="signal peptide" evidence="1">
    <location>
        <begin position="1"/>
        <end position="16"/>
    </location>
</feature>
<protein>
    <recommendedName>
        <fullName evidence="4">Secreted protein</fullName>
    </recommendedName>
</protein>